<dbReference type="Pfam" id="PF02518">
    <property type="entry name" value="HATPase_c"/>
    <property type="match status" value="1"/>
</dbReference>
<dbReference type="SMART" id="SM00387">
    <property type="entry name" value="HATPase_c"/>
    <property type="match status" value="1"/>
</dbReference>
<evidence type="ECO:0000256" key="10">
    <source>
        <dbReference type="SAM" id="Phobius"/>
    </source>
</evidence>
<dbReference type="PANTHER" id="PTHR45528:SF12">
    <property type="entry name" value="SENSOR HISTIDINE KINASE ARSS"/>
    <property type="match status" value="1"/>
</dbReference>
<protein>
    <recommendedName>
        <fullName evidence="3">histidine kinase</fullName>
        <ecNumber evidence="3">2.7.13.3</ecNumber>
    </recommendedName>
</protein>
<dbReference type="InterPro" id="IPR005467">
    <property type="entry name" value="His_kinase_dom"/>
</dbReference>
<keyword evidence="9 10" id="KW-0472">Membrane</keyword>
<evidence type="ECO:0000313" key="13">
    <source>
        <dbReference type="EMBL" id="ODN30288.1"/>
    </source>
</evidence>
<dbReference type="EC" id="2.7.13.3" evidence="3"/>
<keyword evidence="4" id="KW-0597">Phosphoprotein</keyword>
<dbReference type="InterPro" id="IPR050398">
    <property type="entry name" value="HssS/ArlS-like"/>
</dbReference>
<sequence>MKLQTKISVSNTIASVAIVLGVFFVIYQFFHVSANRSIKSELANAERTVTVVKTPFGIQYIVRRWDLYVALTDEQTILNDPYGIGYVEAEGLQKLGDRYVYFSRSGELVFGKDVTSSIRFLNLLKLLFTFSLLALGLAIFITNYIISQKSVNDLKEFVTQLEQLGGKDVTFRVKTKPRSDEVEELINKFNDLMDRIERTYKSQESFVAAVSHELRTPVANLIGYVNMLKRWGTKNQEILMEAIAAIEESSREIKDIIENMLLIARVETLTKEKIDVRELLEDIVRQKFKDFDIQLEGTGVIETNKEGLSIIVSILIDNAIKHGRPPIKLVVSDGKIDVVNHGDMIPEEEIQKIFERFYKGKNSEGTGLGLYIANEIAKKIGLKITVSSTPERTVFSVHL</sequence>
<keyword evidence="14" id="KW-1185">Reference proteome</keyword>
<dbReference type="Proteomes" id="UP000094570">
    <property type="component" value="Unassembled WGS sequence"/>
</dbReference>
<accession>A0A1E3G3M4</accession>
<dbReference type="Pfam" id="PF00512">
    <property type="entry name" value="HisKA"/>
    <property type="match status" value="1"/>
</dbReference>
<dbReference type="Gene3D" id="3.30.565.10">
    <property type="entry name" value="Histidine kinase-like ATPase, C-terminal domain"/>
    <property type="match status" value="1"/>
</dbReference>
<dbReference type="PROSITE" id="PS50885">
    <property type="entry name" value="HAMP"/>
    <property type="match status" value="1"/>
</dbReference>
<evidence type="ECO:0000313" key="14">
    <source>
        <dbReference type="Proteomes" id="UP000094570"/>
    </source>
</evidence>
<dbReference type="GO" id="GO:0016020">
    <property type="term" value="C:membrane"/>
    <property type="evidence" value="ECO:0007669"/>
    <property type="project" value="UniProtKB-SubCell"/>
</dbReference>
<feature type="domain" description="HAMP" evidence="12">
    <location>
        <begin position="148"/>
        <end position="201"/>
    </location>
</feature>
<dbReference type="AlphaFoldDB" id="A0A1E3G3M4"/>
<organism evidence="13 14">
    <name type="scientific">Fervidobacterium thailandense</name>
    <dbReference type="NCBI Taxonomy" id="1008305"/>
    <lineage>
        <taxon>Bacteria</taxon>
        <taxon>Thermotogati</taxon>
        <taxon>Thermotogota</taxon>
        <taxon>Thermotogae</taxon>
        <taxon>Thermotogales</taxon>
        <taxon>Fervidobacteriaceae</taxon>
        <taxon>Fervidobacterium</taxon>
    </lineage>
</organism>
<dbReference type="InterPro" id="IPR003660">
    <property type="entry name" value="HAMP_dom"/>
</dbReference>
<dbReference type="GO" id="GO:0000155">
    <property type="term" value="F:phosphorelay sensor kinase activity"/>
    <property type="evidence" value="ECO:0007669"/>
    <property type="project" value="InterPro"/>
</dbReference>
<comment type="subcellular location">
    <subcellularLocation>
        <location evidence="2">Membrane</location>
        <topology evidence="2">Multi-pass membrane protein</topology>
    </subcellularLocation>
</comment>
<keyword evidence="5" id="KW-0808">Transferase</keyword>
<evidence type="ECO:0000259" key="12">
    <source>
        <dbReference type="PROSITE" id="PS50885"/>
    </source>
</evidence>
<feature type="transmembrane region" description="Helical" evidence="10">
    <location>
        <begin position="126"/>
        <end position="146"/>
    </location>
</feature>
<dbReference type="Gene3D" id="6.10.340.10">
    <property type="match status" value="1"/>
</dbReference>
<dbReference type="PANTHER" id="PTHR45528">
    <property type="entry name" value="SENSOR HISTIDINE KINASE CPXA"/>
    <property type="match status" value="1"/>
</dbReference>
<dbReference type="SMART" id="SM00304">
    <property type="entry name" value="HAMP"/>
    <property type="match status" value="1"/>
</dbReference>
<evidence type="ECO:0000259" key="11">
    <source>
        <dbReference type="PROSITE" id="PS50109"/>
    </source>
</evidence>
<evidence type="ECO:0000256" key="3">
    <source>
        <dbReference type="ARBA" id="ARBA00012438"/>
    </source>
</evidence>
<gene>
    <name evidence="13" type="ORF">A4H02_06280</name>
</gene>
<evidence type="ECO:0000256" key="6">
    <source>
        <dbReference type="ARBA" id="ARBA00022692"/>
    </source>
</evidence>
<dbReference type="RefSeq" id="WP_069293312.1">
    <property type="nucleotide sequence ID" value="NZ_CP140110.1"/>
</dbReference>
<dbReference type="EMBL" id="LWAF01000008">
    <property type="protein sequence ID" value="ODN30288.1"/>
    <property type="molecule type" value="Genomic_DNA"/>
</dbReference>
<keyword evidence="6 10" id="KW-0812">Transmembrane</keyword>
<dbReference type="InterPro" id="IPR003594">
    <property type="entry name" value="HATPase_dom"/>
</dbReference>
<evidence type="ECO:0000256" key="8">
    <source>
        <dbReference type="ARBA" id="ARBA00022989"/>
    </source>
</evidence>
<keyword evidence="7 13" id="KW-0418">Kinase</keyword>
<dbReference type="SUPFAM" id="SSF47384">
    <property type="entry name" value="Homodimeric domain of signal transducing histidine kinase"/>
    <property type="match status" value="1"/>
</dbReference>
<dbReference type="STRING" id="1008305.A4H02_06280"/>
<evidence type="ECO:0000256" key="4">
    <source>
        <dbReference type="ARBA" id="ARBA00022553"/>
    </source>
</evidence>
<dbReference type="OrthoDB" id="9796330at2"/>
<comment type="caution">
    <text evidence="13">The sequence shown here is derived from an EMBL/GenBank/DDBJ whole genome shotgun (WGS) entry which is preliminary data.</text>
</comment>
<dbReference type="SMART" id="SM00388">
    <property type="entry name" value="HisKA"/>
    <property type="match status" value="1"/>
</dbReference>
<comment type="catalytic activity">
    <reaction evidence="1">
        <text>ATP + protein L-histidine = ADP + protein N-phospho-L-histidine.</text>
        <dbReference type="EC" id="2.7.13.3"/>
    </reaction>
</comment>
<dbReference type="InterPro" id="IPR036097">
    <property type="entry name" value="HisK_dim/P_sf"/>
</dbReference>
<keyword evidence="8 10" id="KW-1133">Transmembrane helix</keyword>
<dbReference type="InterPro" id="IPR036890">
    <property type="entry name" value="HATPase_C_sf"/>
</dbReference>
<proteinExistence type="predicted"/>
<evidence type="ECO:0000256" key="2">
    <source>
        <dbReference type="ARBA" id="ARBA00004141"/>
    </source>
</evidence>
<evidence type="ECO:0000256" key="5">
    <source>
        <dbReference type="ARBA" id="ARBA00022679"/>
    </source>
</evidence>
<evidence type="ECO:0000256" key="7">
    <source>
        <dbReference type="ARBA" id="ARBA00022777"/>
    </source>
</evidence>
<dbReference type="InterPro" id="IPR003661">
    <property type="entry name" value="HisK_dim/P_dom"/>
</dbReference>
<dbReference type="PROSITE" id="PS50109">
    <property type="entry name" value="HIS_KIN"/>
    <property type="match status" value="1"/>
</dbReference>
<evidence type="ECO:0000256" key="9">
    <source>
        <dbReference type="ARBA" id="ARBA00023136"/>
    </source>
</evidence>
<reference evidence="14" key="1">
    <citation type="submission" date="2016-04" db="EMBL/GenBank/DDBJ databases">
        <title>The genome sequence project of a novel Fervidobacterium isolate from a hot spring in Thailand.</title>
        <authorList>
            <person name="Gonzalez J.M."/>
            <person name="Cuecas A."/>
            <person name="Kanoksilapatham W."/>
        </authorList>
    </citation>
    <scope>NUCLEOTIDE SEQUENCE [LARGE SCALE GENOMIC DNA]</scope>
    <source>
        <strain evidence="14">FC2004</strain>
    </source>
</reference>
<dbReference type="CDD" id="cd00075">
    <property type="entry name" value="HATPase"/>
    <property type="match status" value="1"/>
</dbReference>
<name>A0A1E3G3M4_9BACT</name>
<evidence type="ECO:0000256" key="1">
    <source>
        <dbReference type="ARBA" id="ARBA00000085"/>
    </source>
</evidence>
<feature type="domain" description="Histidine kinase" evidence="11">
    <location>
        <begin position="209"/>
        <end position="399"/>
    </location>
</feature>
<dbReference type="CDD" id="cd00082">
    <property type="entry name" value="HisKA"/>
    <property type="match status" value="1"/>
</dbReference>
<dbReference type="Gene3D" id="1.10.287.130">
    <property type="match status" value="1"/>
</dbReference>
<feature type="transmembrane region" description="Helical" evidence="10">
    <location>
        <begin position="12"/>
        <end position="30"/>
    </location>
</feature>
<dbReference type="SUPFAM" id="SSF55874">
    <property type="entry name" value="ATPase domain of HSP90 chaperone/DNA topoisomerase II/histidine kinase"/>
    <property type="match status" value="1"/>
</dbReference>